<comment type="caution">
    <text evidence="2">The sequence shown here is derived from an EMBL/GenBank/DDBJ whole genome shotgun (WGS) entry which is preliminary data.</text>
</comment>
<evidence type="ECO:0008006" key="4">
    <source>
        <dbReference type="Google" id="ProtNLM"/>
    </source>
</evidence>
<sequence length="61" mass="7129">MSWFPLLLVLLFCWLIPITIISRSQNVGRQEKLAWIVATLFISWICLILFMLIAPLKPNDK</sequence>
<dbReference type="EMBL" id="JPEO01000017">
    <property type="protein sequence ID" value="KFZ36487.1"/>
    <property type="molecule type" value="Genomic_DNA"/>
</dbReference>
<evidence type="ECO:0000256" key="1">
    <source>
        <dbReference type="SAM" id="Phobius"/>
    </source>
</evidence>
<protein>
    <recommendedName>
        <fullName evidence="4">Cardiolipin synthase N-terminal domain-containing protein</fullName>
    </recommendedName>
</protein>
<dbReference type="Proteomes" id="UP000029264">
    <property type="component" value="Unassembled WGS sequence"/>
</dbReference>
<evidence type="ECO:0000313" key="2">
    <source>
        <dbReference type="EMBL" id="KFZ36487.1"/>
    </source>
</evidence>
<keyword evidence="1" id="KW-1133">Transmembrane helix</keyword>
<gene>
    <name evidence="2" type="ORF">HR45_16020</name>
</gene>
<keyword evidence="1" id="KW-0812">Transmembrane</keyword>
<organism evidence="2 3">
    <name type="scientific">Shewanella mangrovi</name>
    <dbReference type="NCBI Taxonomy" id="1515746"/>
    <lineage>
        <taxon>Bacteria</taxon>
        <taxon>Pseudomonadati</taxon>
        <taxon>Pseudomonadota</taxon>
        <taxon>Gammaproteobacteria</taxon>
        <taxon>Alteromonadales</taxon>
        <taxon>Shewanellaceae</taxon>
        <taxon>Shewanella</taxon>
    </lineage>
</organism>
<reference evidence="2 3" key="1">
    <citation type="submission" date="2014-06" db="EMBL/GenBank/DDBJ databases">
        <title>Shewanella sp. YQH10.</title>
        <authorList>
            <person name="Liu Y."/>
            <person name="Zeng R."/>
        </authorList>
    </citation>
    <scope>NUCLEOTIDE SEQUENCE [LARGE SCALE GENOMIC DNA]</scope>
    <source>
        <strain evidence="2 3">YQH10</strain>
    </source>
</reference>
<keyword evidence="1" id="KW-0472">Membrane</keyword>
<keyword evidence="3" id="KW-1185">Reference proteome</keyword>
<accession>A0A094JB72</accession>
<dbReference type="STRING" id="1515746.HR45_16020"/>
<dbReference type="AlphaFoldDB" id="A0A094JB72"/>
<proteinExistence type="predicted"/>
<name>A0A094JB72_9GAMM</name>
<evidence type="ECO:0000313" key="3">
    <source>
        <dbReference type="Proteomes" id="UP000029264"/>
    </source>
</evidence>
<feature type="transmembrane region" description="Helical" evidence="1">
    <location>
        <begin position="33"/>
        <end position="56"/>
    </location>
</feature>